<organism evidence="1 2">
    <name type="scientific">Apiospora phragmitis</name>
    <dbReference type="NCBI Taxonomy" id="2905665"/>
    <lineage>
        <taxon>Eukaryota</taxon>
        <taxon>Fungi</taxon>
        <taxon>Dikarya</taxon>
        <taxon>Ascomycota</taxon>
        <taxon>Pezizomycotina</taxon>
        <taxon>Sordariomycetes</taxon>
        <taxon>Xylariomycetidae</taxon>
        <taxon>Amphisphaeriales</taxon>
        <taxon>Apiosporaceae</taxon>
        <taxon>Apiospora</taxon>
    </lineage>
</organism>
<reference evidence="1 2" key="1">
    <citation type="submission" date="2023-01" db="EMBL/GenBank/DDBJ databases">
        <title>Analysis of 21 Apiospora genomes using comparative genomics revels a genus with tremendous synthesis potential of carbohydrate active enzymes and secondary metabolites.</title>
        <authorList>
            <person name="Sorensen T."/>
        </authorList>
    </citation>
    <scope>NUCLEOTIDE SEQUENCE [LARGE SCALE GENOMIC DNA]</scope>
    <source>
        <strain evidence="1 2">CBS 135458</strain>
    </source>
</reference>
<dbReference type="GeneID" id="92092978"/>
<dbReference type="RefSeq" id="XP_066713504.1">
    <property type="nucleotide sequence ID" value="XM_066859915.1"/>
</dbReference>
<sequence>MAELVGLTASVIGIAELATKIVAASFKVKGLLEQVSNVPDELQRHLDQIQLFSHSFLASHINEDGPPALRDALGVAIIQCQQAADDLGKLASDLHAQIHEGSRARRKIQAARVVLQKDALASHEKRLSSAMQMLMMACQIYGLEQQRYLIWRDLQRRQPDVIVAQILGSLQTTEVATPMSSQPHCEPVRQYADPATSQNCVTERRGVLWAQRFRPYLKLGLTGLTGSLEVQYDSRGVPEESDEDFSDLRIRIHLPRWFSSKSLDSILRKKTMMNVALCSGNWQICDFLAGYDVPVTAYVIPSRPPWYEQDCQSKCFLNVASHYSHDTSFACALIQYYNGPIARFDAIRRSIWPDCEFYDASVLHERLWLASHFTEFSAVIHMGSNSFWNPLVPSQARVVRALLSQNGKIFLAGIGPLLLGYQTYGFTRRRLQELLVSLSTMSRHMTTKDASGLMLGHN</sequence>
<proteinExistence type="predicted"/>
<gene>
    <name evidence="1" type="ORF">PG994_008506</name>
</gene>
<evidence type="ECO:0008006" key="3">
    <source>
        <dbReference type="Google" id="ProtNLM"/>
    </source>
</evidence>
<name>A0ABR1UGN6_9PEZI</name>
<dbReference type="EMBL" id="JAQQWL010000009">
    <property type="protein sequence ID" value="KAK8058058.1"/>
    <property type="molecule type" value="Genomic_DNA"/>
</dbReference>
<evidence type="ECO:0000313" key="1">
    <source>
        <dbReference type="EMBL" id="KAK8058058.1"/>
    </source>
</evidence>
<dbReference type="Proteomes" id="UP001480595">
    <property type="component" value="Unassembled WGS sequence"/>
</dbReference>
<protein>
    <recommendedName>
        <fullName evidence="3">Fungal N-terminal domain-containing protein</fullName>
    </recommendedName>
</protein>
<comment type="caution">
    <text evidence="1">The sequence shown here is derived from an EMBL/GenBank/DDBJ whole genome shotgun (WGS) entry which is preliminary data.</text>
</comment>
<keyword evidence="2" id="KW-1185">Reference proteome</keyword>
<evidence type="ECO:0000313" key="2">
    <source>
        <dbReference type="Proteomes" id="UP001480595"/>
    </source>
</evidence>
<accession>A0ABR1UGN6</accession>